<comment type="caution">
    <text evidence="3">The sequence shown here is derived from an EMBL/GenBank/DDBJ whole genome shotgun (WGS) entry which is preliminary data.</text>
</comment>
<name>A0A1Y1UDT2_9TREE</name>
<dbReference type="OrthoDB" id="2564904at2759"/>
<accession>A0A1Y1UDT2</accession>
<dbReference type="InParanoid" id="A0A1Y1UDT2"/>
<keyword evidence="4" id="KW-1185">Reference proteome</keyword>
<dbReference type="STRING" id="4999.A0A1Y1UDT2"/>
<gene>
    <name evidence="3" type="ORF">BD324DRAFT_627898</name>
</gene>
<evidence type="ECO:0000256" key="2">
    <source>
        <dbReference type="SAM" id="SignalP"/>
    </source>
</evidence>
<feature type="region of interest" description="Disordered" evidence="1">
    <location>
        <begin position="344"/>
        <end position="377"/>
    </location>
</feature>
<evidence type="ECO:0000313" key="3">
    <source>
        <dbReference type="EMBL" id="ORX36210.1"/>
    </source>
</evidence>
<evidence type="ECO:0008006" key="5">
    <source>
        <dbReference type="Google" id="ProtNLM"/>
    </source>
</evidence>
<organism evidence="3 4">
    <name type="scientific">Kockovaella imperatae</name>
    <dbReference type="NCBI Taxonomy" id="4999"/>
    <lineage>
        <taxon>Eukaryota</taxon>
        <taxon>Fungi</taxon>
        <taxon>Dikarya</taxon>
        <taxon>Basidiomycota</taxon>
        <taxon>Agaricomycotina</taxon>
        <taxon>Tremellomycetes</taxon>
        <taxon>Tremellales</taxon>
        <taxon>Cuniculitremaceae</taxon>
        <taxon>Kockovaella</taxon>
    </lineage>
</organism>
<protein>
    <recommendedName>
        <fullName evidence="5">Macrofage activating glycoprotein</fullName>
    </recommendedName>
</protein>
<dbReference type="EMBL" id="NBSH01000008">
    <property type="protein sequence ID" value="ORX36210.1"/>
    <property type="molecule type" value="Genomic_DNA"/>
</dbReference>
<dbReference type="RefSeq" id="XP_021870311.1">
    <property type="nucleotide sequence ID" value="XM_022016058.1"/>
</dbReference>
<dbReference type="GeneID" id="33557867"/>
<sequence>MLSVSFASIALLSAAVVLAEDLSTITASPATPTLNRRQSNTAVTTYETTSPLPLTDYFYPYTDLPSKVNPYPVGRGPQSGYNQCNSTTQGPDSQCQTLEMNSLFDFCLWGAPGLYPNQSVGDVEAATVAYCSIDGHGGRIFPPGTFTAIQFMRTPAYIQIVGLFNQTSVGLTNTDPGGELDPHGADGLGNPLGGLVYSTGFSSGDNHTYIQTESWNMFLDTNKFCLKLCDPNYQTESNYCQNIFDLIGCDYNAPAAYEEGVFLSCDGDIQSEVGTYTNSNGQTLTWSQPPSLSPGYTLPYTPSIPASSNCVTYQSTDLFPIASLGYQSTNNVFGALGPTTAATASGSSATAGSTGTSEKSKGASGSSKTGSAASSASASSTKTGAAARLVPGSLAFVTLGGVLVALL</sequence>
<reference evidence="3 4" key="1">
    <citation type="submission" date="2017-03" db="EMBL/GenBank/DDBJ databases">
        <title>Widespread Adenine N6-methylation of Active Genes in Fungi.</title>
        <authorList>
            <consortium name="DOE Joint Genome Institute"/>
            <person name="Mondo S.J."/>
            <person name="Dannebaum R.O."/>
            <person name="Kuo R.C."/>
            <person name="Louie K.B."/>
            <person name="Bewick A.J."/>
            <person name="Labutti K."/>
            <person name="Haridas S."/>
            <person name="Kuo A."/>
            <person name="Salamov A."/>
            <person name="Ahrendt S.R."/>
            <person name="Lau R."/>
            <person name="Bowen B.P."/>
            <person name="Lipzen A."/>
            <person name="Sullivan W."/>
            <person name="Andreopoulos W.B."/>
            <person name="Clum A."/>
            <person name="Lindquist E."/>
            <person name="Daum C."/>
            <person name="Northen T.R."/>
            <person name="Ramamoorthy G."/>
            <person name="Schmitz R.J."/>
            <person name="Gryganskyi A."/>
            <person name="Culley D."/>
            <person name="Magnuson J."/>
            <person name="James T.Y."/>
            <person name="O'Malley M.A."/>
            <person name="Stajich J.E."/>
            <person name="Spatafora J.W."/>
            <person name="Visel A."/>
            <person name="Grigoriev I.V."/>
        </authorList>
    </citation>
    <scope>NUCLEOTIDE SEQUENCE [LARGE SCALE GENOMIC DNA]</scope>
    <source>
        <strain evidence="3 4">NRRL Y-17943</strain>
    </source>
</reference>
<evidence type="ECO:0000256" key="1">
    <source>
        <dbReference type="SAM" id="MobiDB-lite"/>
    </source>
</evidence>
<proteinExistence type="predicted"/>
<feature type="chain" id="PRO_5012123960" description="Macrofage activating glycoprotein" evidence="2">
    <location>
        <begin position="20"/>
        <end position="407"/>
    </location>
</feature>
<keyword evidence="2" id="KW-0732">Signal</keyword>
<feature type="signal peptide" evidence="2">
    <location>
        <begin position="1"/>
        <end position="19"/>
    </location>
</feature>
<dbReference type="AlphaFoldDB" id="A0A1Y1UDT2"/>
<dbReference type="Proteomes" id="UP000193218">
    <property type="component" value="Unassembled WGS sequence"/>
</dbReference>
<evidence type="ECO:0000313" key="4">
    <source>
        <dbReference type="Proteomes" id="UP000193218"/>
    </source>
</evidence>